<name>A0A1B8AMF6_FUSPO</name>
<evidence type="ECO:0000313" key="2">
    <source>
        <dbReference type="EMBL" id="OBS21750.1"/>
    </source>
</evidence>
<accession>A0A1B8AMF6</accession>
<dbReference type="STRING" id="36050.A0A1B8AMF6"/>
<protein>
    <submittedName>
        <fullName evidence="2">Uncharacterized protein</fullName>
    </submittedName>
</protein>
<feature type="region of interest" description="Disordered" evidence="1">
    <location>
        <begin position="85"/>
        <end position="156"/>
    </location>
</feature>
<comment type="caution">
    <text evidence="2">The sequence shown here is derived from an EMBL/GenBank/DDBJ whole genome shotgun (WGS) entry which is preliminary data.</text>
</comment>
<dbReference type="Proteomes" id="UP000091967">
    <property type="component" value="Unassembled WGS sequence"/>
</dbReference>
<dbReference type="AlphaFoldDB" id="A0A1B8AMF6"/>
<evidence type="ECO:0000256" key="1">
    <source>
        <dbReference type="SAM" id="MobiDB-lite"/>
    </source>
</evidence>
<gene>
    <name evidence="2" type="ORF">FPOA_08087</name>
</gene>
<sequence length="324" mass="35759">MSTTTANAGSKMEWDAFLKLYAKINRHTTTPRQDTLAFIFSPQDIRATIKAPQTHNYAPSTGSSCSGSSCSGVLTQFYQPSVTNSVPSTTLAWRPEGQDYYTPPSPTRSSRSSSRSSHSSRSSFSSSRSSSRSSSPRTTRTGFPPTPTKFSTHKRVYQKPAEVQGGVYLLKADQTRLLSKIQTLLEHACFRFAKQYLPHILIENEWACPEDGELNIWIYHLTIHGLNLLDYGITEPINNVLHSAKNIRHDAVHRNKVVVDTLAIYLDHAVALCTALEGQKDLYQVKAIRDFAKAEMGLLGAAANNADAVKTAGEAITDFINGLY</sequence>
<dbReference type="EMBL" id="LYXU01000003">
    <property type="protein sequence ID" value="OBS21750.1"/>
    <property type="molecule type" value="Genomic_DNA"/>
</dbReference>
<reference evidence="2 3" key="1">
    <citation type="submission" date="2016-06" db="EMBL/GenBank/DDBJ databases">
        <title>Living apart together: crosstalk between the core and supernumerary genomes in a fungal plant pathogen.</title>
        <authorList>
            <person name="Vanheule A."/>
            <person name="Audenaert K."/>
            <person name="Warris S."/>
            <person name="Van De Geest H."/>
            <person name="Schijlen E."/>
            <person name="Hofte M."/>
            <person name="De Saeger S."/>
            <person name="Haesaert G."/>
            <person name="Waalwijk C."/>
            <person name="Van Der Lee T."/>
        </authorList>
    </citation>
    <scope>NUCLEOTIDE SEQUENCE [LARGE SCALE GENOMIC DNA]</scope>
    <source>
        <strain evidence="2 3">2516</strain>
    </source>
</reference>
<evidence type="ECO:0000313" key="3">
    <source>
        <dbReference type="Proteomes" id="UP000091967"/>
    </source>
</evidence>
<organism evidence="2 3">
    <name type="scientific">Fusarium poae</name>
    <dbReference type="NCBI Taxonomy" id="36050"/>
    <lineage>
        <taxon>Eukaryota</taxon>
        <taxon>Fungi</taxon>
        <taxon>Dikarya</taxon>
        <taxon>Ascomycota</taxon>
        <taxon>Pezizomycotina</taxon>
        <taxon>Sordariomycetes</taxon>
        <taxon>Hypocreomycetidae</taxon>
        <taxon>Hypocreales</taxon>
        <taxon>Nectriaceae</taxon>
        <taxon>Fusarium</taxon>
    </lineage>
</organism>
<proteinExistence type="predicted"/>
<feature type="compositionally biased region" description="Low complexity" evidence="1">
    <location>
        <begin position="107"/>
        <end position="143"/>
    </location>
</feature>
<dbReference type="OMA" id="LLEHACY"/>
<keyword evidence="3" id="KW-1185">Reference proteome</keyword>